<keyword evidence="1" id="KW-0472">Membrane</keyword>
<evidence type="ECO:0000313" key="3">
    <source>
        <dbReference type="Proteomes" id="UP000318294"/>
    </source>
</evidence>
<keyword evidence="1" id="KW-1133">Transmembrane helix</keyword>
<dbReference type="AlphaFoldDB" id="A0A554X0H1"/>
<protein>
    <submittedName>
        <fullName evidence="2">Uncharacterized protein</fullName>
    </submittedName>
</protein>
<keyword evidence="3" id="KW-1185">Reference proteome</keyword>
<comment type="caution">
    <text evidence="2">The sequence shown here is derived from an EMBL/GenBank/DDBJ whole genome shotgun (WGS) entry which is preliminary data.</text>
</comment>
<sequence length="51" mass="5632">MDMAGWIERWGEPAVLACGGLVLGLGFGFFGQRSKFCLRVVCVKLCKLVIR</sequence>
<gene>
    <name evidence="2" type="ORF">Tchar_02594</name>
</gene>
<reference evidence="2 3" key="1">
    <citation type="submission" date="2019-07" db="EMBL/GenBank/DDBJ databases">
        <title>Tepidimonas charontis SPSP-6 draft genome.</title>
        <authorList>
            <person name="Da Costa M.S."/>
            <person name="Froufe H.J.C."/>
            <person name="Egas C."/>
            <person name="Albuquerque L."/>
        </authorList>
    </citation>
    <scope>NUCLEOTIDE SEQUENCE [LARGE SCALE GENOMIC DNA]</scope>
    <source>
        <strain evidence="2 3">SPSP-6</strain>
    </source>
</reference>
<feature type="transmembrane region" description="Helical" evidence="1">
    <location>
        <begin position="13"/>
        <end position="30"/>
    </location>
</feature>
<accession>A0A554X0H1</accession>
<evidence type="ECO:0000256" key="1">
    <source>
        <dbReference type="SAM" id="Phobius"/>
    </source>
</evidence>
<keyword evidence="1" id="KW-0812">Transmembrane</keyword>
<organism evidence="2 3">
    <name type="scientific">Tepidimonas charontis</name>
    <dbReference type="NCBI Taxonomy" id="2267262"/>
    <lineage>
        <taxon>Bacteria</taxon>
        <taxon>Pseudomonadati</taxon>
        <taxon>Pseudomonadota</taxon>
        <taxon>Betaproteobacteria</taxon>
        <taxon>Burkholderiales</taxon>
        <taxon>Tepidimonas</taxon>
    </lineage>
</organism>
<name>A0A554X0H1_9BURK</name>
<dbReference type="Proteomes" id="UP000318294">
    <property type="component" value="Unassembled WGS sequence"/>
</dbReference>
<dbReference type="EMBL" id="VJON01000069">
    <property type="protein sequence ID" value="TSE29349.1"/>
    <property type="molecule type" value="Genomic_DNA"/>
</dbReference>
<proteinExistence type="predicted"/>
<evidence type="ECO:0000313" key="2">
    <source>
        <dbReference type="EMBL" id="TSE29349.1"/>
    </source>
</evidence>